<dbReference type="Proteomes" id="UP000196560">
    <property type="component" value="Unassembled WGS sequence"/>
</dbReference>
<dbReference type="AlphaFoldDB" id="A0A1Y3U4R7"/>
<evidence type="ECO:0000313" key="1">
    <source>
        <dbReference type="EMBL" id="OUN43762.1"/>
    </source>
</evidence>
<evidence type="ECO:0000313" key="2">
    <source>
        <dbReference type="Proteomes" id="UP000196560"/>
    </source>
</evidence>
<gene>
    <name evidence="1" type="ORF">B5G21_03490</name>
</gene>
<sequence length="74" mass="7402">MREVVPCPGCALAAARLPAGFTSEPELLCTARGGEAVGRDDGCTLGEPGAPAQADPGFDVTIEGAESCGVWPAE</sequence>
<dbReference type="RefSeq" id="WP_087186058.1">
    <property type="nucleotide sequence ID" value="NZ_NFHO01000003.1"/>
</dbReference>
<accession>A0A1Y3U4R7</accession>
<keyword evidence="2" id="KW-1185">Reference proteome</keyword>
<dbReference type="EMBL" id="NFHO01000003">
    <property type="protein sequence ID" value="OUN43762.1"/>
    <property type="molecule type" value="Genomic_DNA"/>
</dbReference>
<reference evidence="2" key="1">
    <citation type="submission" date="2017-04" db="EMBL/GenBank/DDBJ databases">
        <title>Function of individual gut microbiota members based on whole genome sequencing of pure cultures obtained from chicken caecum.</title>
        <authorList>
            <person name="Medvecky M."/>
            <person name="Cejkova D."/>
            <person name="Polansky O."/>
            <person name="Karasova D."/>
            <person name="Kubasova T."/>
            <person name="Cizek A."/>
            <person name="Rychlik I."/>
        </authorList>
    </citation>
    <scope>NUCLEOTIDE SEQUENCE [LARGE SCALE GENOMIC DNA]</scope>
    <source>
        <strain evidence="2">An70</strain>
    </source>
</reference>
<organism evidence="1 2">
    <name type="scientific">Enorma massiliensis</name>
    <dbReference type="NCBI Taxonomy" id="1472761"/>
    <lineage>
        <taxon>Bacteria</taxon>
        <taxon>Bacillati</taxon>
        <taxon>Actinomycetota</taxon>
        <taxon>Coriobacteriia</taxon>
        <taxon>Coriobacteriales</taxon>
        <taxon>Coriobacteriaceae</taxon>
        <taxon>Enorma</taxon>
    </lineage>
</organism>
<proteinExistence type="predicted"/>
<comment type="caution">
    <text evidence="1">The sequence shown here is derived from an EMBL/GenBank/DDBJ whole genome shotgun (WGS) entry which is preliminary data.</text>
</comment>
<name>A0A1Y3U4R7_9ACTN</name>
<protein>
    <submittedName>
        <fullName evidence="1">Uncharacterized protein</fullName>
    </submittedName>
</protein>